<dbReference type="AlphaFoldDB" id="A0AAW2IXV5"/>
<dbReference type="CDD" id="cd01647">
    <property type="entry name" value="RT_LTR"/>
    <property type="match status" value="1"/>
</dbReference>
<reference evidence="3" key="2">
    <citation type="journal article" date="2024" name="Plant">
        <title>Genomic evolution and insights into agronomic trait innovations of Sesamum species.</title>
        <authorList>
            <person name="Miao H."/>
            <person name="Wang L."/>
            <person name="Qu L."/>
            <person name="Liu H."/>
            <person name="Sun Y."/>
            <person name="Le M."/>
            <person name="Wang Q."/>
            <person name="Wei S."/>
            <person name="Zheng Y."/>
            <person name="Lin W."/>
            <person name="Duan Y."/>
            <person name="Cao H."/>
            <person name="Xiong S."/>
            <person name="Wang X."/>
            <person name="Wei L."/>
            <person name="Li C."/>
            <person name="Ma Q."/>
            <person name="Ju M."/>
            <person name="Zhao R."/>
            <person name="Li G."/>
            <person name="Mu C."/>
            <person name="Tian Q."/>
            <person name="Mei H."/>
            <person name="Zhang T."/>
            <person name="Gao T."/>
            <person name="Zhang H."/>
        </authorList>
    </citation>
    <scope>NUCLEOTIDE SEQUENCE</scope>
    <source>
        <strain evidence="3">G02</strain>
    </source>
</reference>
<proteinExistence type="predicted"/>
<dbReference type="InterPro" id="IPR041577">
    <property type="entry name" value="RT_RNaseH_2"/>
</dbReference>
<evidence type="ECO:0000313" key="3">
    <source>
        <dbReference type="EMBL" id="KAL0287101.1"/>
    </source>
</evidence>
<sequence length="234" mass="26649">MLERLAGRSHYCCLDGYSGFHQIPVAPADQEKTTFTCPFGTFAYRRMPFGLCNAPHIPRCMVSIFSDYVEQFIEVFMDDFTVYGNSFNDCLNKLAKVLERCIEKNLVLNYEKCHFMVDQGLILGHIVSSRGIEVDQAKNDVYKILALPTSVREIRSFLGHAGFYRRFIKDFSKIAQPLCKLLQKDETFDFDEACKLAFNKLKDSLTSAPIIQPPNWELPFEIMCDASNHAVGAS</sequence>
<dbReference type="PANTHER" id="PTHR33064:SF39">
    <property type="match status" value="1"/>
</dbReference>
<gene>
    <name evidence="3" type="ORF">Sradi_7132000</name>
</gene>
<accession>A0AAW2IXV5</accession>
<dbReference type="Gene3D" id="3.30.70.270">
    <property type="match status" value="2"/>
</dbReference>
<name>A0AAW2IXV5_SESRA</name>
<evidence type="ECO:0000259" key="2">
    <source>
        <dbReference type="Pfam" id="PF17919"/>
    </source>
</evidence>
<dbReference type="InterPro" id="IPR000477">
    <property type="entry name" value="RT_dom"/>
</dbReference>
<dbReference type="Gene3D" id="3.10.10.10">
    <property type="entry name" value="HIV Type 1 Reverse Transcriptase, subunit A, domain 1"/>
    <property type="match status" value="1"/>
</dbReference>
<protein>
    <submittedName>
        <fullName evidence="3">Retrovirus-related Pol polyprotein from transposon opus</fullName>
    </submittedName>
</protein>
<dbReference type="InterPro" id="IPR043502">
    <property type="entry name" value="DNA/RNA_pol_sf"/>
</dbReference>
<dbReference type="Pfam" id="PF00078">
    <property type="entry name" value="RVT_1"/>
    <property type="match status" value="1"/>
</dbReference>
<feature type="domain" description="Reverse transcriptase/retrotransposon-derived protein RNase H-like" evidence="2">
    <location>
        <begin position="191"/>
        <end position="233"/>
    </location>
</feature>
<dbReference type="InterPro" id="IPR051320">
    <property type="entry name" value="Viral_Replic_Matur_Polypro"/>
</dbReference>
<dbReference type="FunFam" id="3.30.70.270:FF:000020">
    <property type="entry name" value="Transposon Tf2-6 polyprotein-like Protein"/>
    <property type="match status" value="1"/>
</dbReference>
<dbReference type="Pfam" id="PF17919">
    <property type="entry name" value="RT_RNaseH_2"/>
    <property type="match status" value="1"/>
</dbReference>
<feature type="domain" description="Reverse transcriptase" evidence="1">
    <location>
        <begin position="3"/>
        <end position="126"/>
    </location>
</feature>
<organism evidence="3">
    <name type="scientific">Sesamum radiatum</name>
    <name type="common">Black benniseed</name>
    <dbReference type="NCBI Taxonomy" id="300843"/>
    <lineage>
        <taxon>Eukaryota</taxon>
        <taxon>Viridiplantae</taxon>
        <taxon>Streptophyta</taxon>
        <taxon>Embryophyta</taxon>
        <taxon>Tracheophyta</taxon>
        <taxon>Spermatophyta</taxon>
        <taxon>Magnoliopsida</taxon>
        <taxon>eudicotyledons</taxon>
        <taxon>Gunneridae</taxon>
        <taxon>Pentapetalae</taxon>
        <taxon>asterids</taxon>
        <taxon>lamiids</taxon>
        <taxon>Lamiales</taxon>
        <taxon>Pedaliaceae</taxon>
        <taxon>Sesamum</taxon>
    </lineage>
</organism>
<dbReference type="EMBL" id="JACGWJ010000897">
    <property type="protein sequence ID" value="KAL0287101.1"/>
    <property type="molecule type" value="Genomic_DNA"/>
</dbReference>
<reference evidence="3" key="1">
    <citation type="submission" date="2020-06" db="EMBL/GenBank/DDBJ databases">
        <authorList>
            <person name="Li T."/>
            <person name="Hu X."/>
            <person name="Zhang T."/>
            <person name="Song X."/>
            <person name="Zhang H."/>
            <person name="Dai N."/>
            <person name="Sheng W."/>
            <person name="Hou X."/>
            <person name="Wei L."/>
        </authorList>
    </citation>
    <scope>NUCLEOTIDE SEQUENCE</scope>
    <source>
        <strain evidence="3">G02</strain>
        <tissue evidence="3">Leaf</tissue>
    </source>
</reference>
<dbReference type="PANTHER" id="PTHR33064">
    <property type="entry name" value="POL PROTEIN"/>
    <property type="match status" value="1"/>
</dbReference>
<dbReference type="InterPro" id="IPR043128">
    <property type="entry name" value="Rev_trsase/Diguanyl_cyclase"/>
</dbReference>
<dbReference type="SUPFAM" id="SSF56672">
    <property type="entry name" value="DNA/RNA polymerases"/>
    <property type="match status" value="1"/>
</dbReference>
<comment type="caution">
    <text evidence="3">The sequence shown here is derived from an EMBL/GenBank/DDBJ whole genome shotgun (WGS) entry which is preliminary data.</text>
</comment>
<evidence type="ECO:0000259" key="1">
    <source>
        <dbReference type="Pfam" id="PF00078"/>
    </source>
</evidence>